<evidence type="ECO:0000313" key="7">
    <source>
        <dbReference type="EMBL" id="GEN33977.1"/>
    </source>
</evidence>
<evidence type="ECO:0000259" key="6">
    <source>
        <dbReference type="Pfam" id="PF08281"/>
    </source>
</evidence>
<dbReference type="InterPro" id="IPR013324">
    <property type="entry name" value="RNA_pol_sigma_r3/r4-like"/>
</dbReference>
<proteinExistence type="inferred from homology"/>
<organism evidence="7 8">
    <name type="scientific">Aneurinibacillus danicus</name>
    <dbReference type="NCBI Taxonomy" id="267746"/>
    <lineage>
        <taxon>Bacteria</taxon>
        <taxon>Bacillati</taxon>
        <taxon>Bacillota</taxon>
        <taxon>Bacilli</taxon>
        <taxon>Bacillales</taxon>
        <taxon>Paenibacillaceae</taxon>
        <taxon>Aneurinibacillus group</taxon>
        <taxon>Aneurinibacillus</taxon>
    </lineage>
</organism>
<dbReference type="GO" id="GO:0003677">
    <property type="term" value="F:DNA binding"/>
    <property type="evidence" value="ECO:0007669"/>
    <property type="project" value="InterPro"/>
</dbReference>
<evidence type="ECO:0000256" key="1">
    <source>
        <dbReference type="ARBA" id="ARBA00010641"/>
    </source>
</evidence>
<dbReference type="InterPro" id="IPR036388">
    <property type="entry name" value="WH-like_DNA-bd_sf"/>
</dbReference>
<evidence type="ECO:0000259" key="5">
    <source>
        <dbReference type="Pfam" id="PF04542"/>
    </source>
</evidence>
<keyword evidence="2" id="KW-0805">Transcription regulation</keyword>
<name>A0A511V4X3_9BACL</name>
<dbReference type="InterPro" id="IPR014284">
    <property type="entry name" value="RNA_pol_sigma-70_dom"/>
</dbReference>
<evidence type="ECO:0000313" key="8">
    <source>
        <dbReference type="Proteomes" id="UP000321157"/>
    </source>
</evidence>
<dbReference type="PANTHER" id="PTHR43133:SF51">
    <property type="entry name" value="RNA POLYMERASE SIGMA FACTOR"/>
    <property type="match status" value="1"/>
</dbReference>
<dbReference type="AlphaFoldDB" id="A0A511V4X3"/>
<dbReference type="CDD" id="cd06171">
    <property type="entry name" value="Sigma70_r4"/>
    <property type="match status" value="1"/>
</dbReference>
<dbReference type="NCBIfam" id="TIGR02937">
    <property type="entry name" value="sigma70-ECF"/>
    <property type="match status" value="1"/>
</dbReference>
<dbReference type="SUPFAM" id="SSF88659">
    <property type="entry name" value="Sigma3 and sigma4 domains of RNA polymerase sigma factors"/>
    <property type="match status" value="1"/>
</dbReference>
<comment type="caution">
    <text evidence="7">The sequence shown here is derived from an EMBL/GenBank/DDBJ whole genome shotgun (WGS) entry which is preliminary data.</text>
</comment>
<dbReference type="GO" id="GO:0006352">
    <property type="term" value="P:DNA-templated transcription initiation"/>
    <property type="evidence" value="ECO:0007669"/>
    <property type="project" value="InterPro"/>
</dbReference>
<dbReference type="Proteomes" id="UP000321157">
    <property type="component" value="Unassembled WGS sequence"/>
</dbReference>
<evidence type="ECO:0000256" key="2">
    <source>
        <dbReference type="ARBA" id="ARBA00023015"/>
    </source>
</evidence>
<dbReference type="RefSeq" id="WP_246147258.1">
    <property type="nucleotide sequence ID" value="NZ_BJXX01000058.1"/>
</dbReference>
<dbReference type="PANTHER" id="PTHR43133">
    <property type="entry name" value="RNA POLYMERASE ECF-TYPE SIGMA FACTO"/>
    <property type="match status" value="1"/>
</dbReference>
<dbReference type="Gene3D" id="1.10.10.10">
    <property type="entry name" value="Winged helix-like DNA-binding domain superfamily/Winged helix DNA-binding domain"/>
    <property type="match status" value="1"/>
</dbReference>
<protein>
    <submittedName>
        <fullName evidence="7">RNA polymerase subunit sigma-24</fullName>
    </submittedName>
</protein>
<feature type="domain" description="RNA polymerase sigma-70 region 2" evidence="5">
    <location>
        <begin position="21"/>
        <end position="88"/>
    </location>
</feature>
<dbReference type="GO" id="GO:0016987">
    <property type="term" value="F:sigma factor activity"/>
    <property type="evidence" value="ECO:0007669"/>
    <property type="project" value="UniProtKB-KW"/>
</dbReference>
<dbReference type="Gene3D" id="1.10.1740.10">
    <property type="match status" value="1"/>
</dbReference>
<dbReference type="InterPro" id="IPR039425">
    <property type="entry name" value="RNA_pol_sigma-70-like"/>
</dbReference>
<comment type="similarity">
    <text evidence="1">Belongs to the sigma-70 factor family. ECF subfamily.</text>
</comment>
<sequence>MHEKQEVMRAQKGDKEAFSRLIKQNEVSLYRIARSIVKADDACADAIQEAILKAYTGIVSLREARYFKTWLIRILIHECYRILQEKRRFIPTETIHTAANESSLQAMERTIEVQEIVDALEDELRLPVILYYFENLSVKEVGKLLALPEGTVKSRLSRARKKLAQALQYPEQGGNSDE</sequence>
<dbReference type="Pfam" id="PF08281">
    <property type="entry name" value="Sigma70_r4_2"/>
    <property type="match status" value="1"/>
</dbReference>
<accession>A0A511V4X3</accession>
<gene>
    <name evidence="7" type="ORF">ADA01nite_14370</name>
</gene>
<evidence type="ECO:0000256" key="3">
    <source>
        <dbReference type="ARBA" id="ARBA00023082"/>
    </source>
</evidence>
<feature type="domain" description="RNA polymerase sigma factor 70 region 4 type 2" evidence="6">
    <location>
        <begin position="112"/>
        <end position="163"/>
    </location>
</feature>
<keyword evidence="3" id="KW-0731">Sigma factor</keyword>
<keyword evidence="8" id="KW-1185">Reference proteome</keyword>
<dbReference type="InterPro" id="IPR007627">
    <property type="entry name" value="RNA_pol_sigma70_r2"/>
</dbReference>
<dbReference type="Pfam" id="PF04542">
    <property type="entry name" value="Sigma70_r2"/>
    <property type="match status" value="1"/>
</dbReference>
<dbReference type="SUPFAM" id="SSF88946">
    <property type="entry name" value="Sigma2 domain of RNA polymerase sigma factors"/>
    <property type="match status" value="1"/>
</dbReference>
<keyword evidence="4" id="KW-0804">Transcription</keyword>
<dbReference type="InterPro" id="IPR013249">
    <property type="entry name" value="RNA_pol_sigma70_r4_t2"/>
</dbReference>
<reference evidence="7 8" key="1">
    <citation type="submission" date="2019-07" db="EMBL/GenBank/DDBJ databases">
        <title>Whole genome shotgun sequence of Aneurinibacillus danicus NBRC 102444.</title>
        <authorList>
            <person name="Hosoyama A."/>
            <person name="Uohara A."/>
            <person name="Ohji S."/>
            <person name="Ichikawa N."/>
        </authorList>
    </citation>
    <scope>NUCLEOTIDE SEQUENCE [LARGE SCALE GENOMIC DNA]</scope>
    <source>
        <strain evidence="7 8">NBRC 102444</strain>
    </source>
</reference>
<evidence type="ECO:0000256" key="4">
    <source>
        <dbReference type="ARBA" id="ARBA00023163"/>
    </source>
</evidence>
<dbReference type="EMBL" id="BJXX01000058">
    <property type="protein sequence ID" value="GEN33977.1"/>
    <property type="molecule type" value="Genomic_DNA"/>
</dbReference>
<dbReference type="InterPro" id="IPR013325">
    <property type="entry name" value="RNA_pol_sigma_r2"/>
</dbReference>